<evidence type="ECO:0000259" key="6">
    <source>
        <dbReference type="PROSITE" id="PS51684"/>
    </source>
</evidence>
<evidence type="ECO:0000313" key="7">
    <source>
        <dbReference type="EMBL" id="GAG22169.1"/>
    </source>
</evidence>
<evidence type="ECO:0000256" key="5">
    <source>
        <dbReference type="ARBA" id="ARBA00022694"/>
    </source>
</evidence>
<keyword evidence="5" id="KW-0819">tRNA processing</keyword>
<dbReference type="PANTHER" id="PTHR23245:SF36">
    <property type="entry name" value="TRNA (GUANINE(37)-N1)-METHYLTRANSFERASE"/>
    <property type="match status" value="1"/>
</dbReference>
<dbReference type="Pfam" id="PF02475">
    <property type="entry name" value="TRM5-TYW2_MTfase"/>
    <property type="match status" value="1"/>
</dbReference>
<keyword evidence="2" id="KW-0489">Methyltransferase</keyword>
<protein>
    <recommendedName>
        <fullName evidence="6">SAM-dependent methyltransferase TRM5/TYW2-type domain-containing protein</fullName>
    </recommendedName>
</protein>
<dbReference type="EMBL" id="BARS01038399">
    <property type="protein sequence ID" value="GAG22169.1"/>
    <property type="molecule type" value="Genomic_DNA"/>
</dbReference>
<dbReference type="GO" id="GO:0005737">
    <property type="term" value="C:cytoplasm"/>
    <property type="evidence" value="ECO:0007669"/>
    <property type="project" value="TreeGrafter"/>
</dbReference>
<dbReference type="Pfam" id="PF25133">
    <property type="entry name" value="TYW2_N_2"/>
    <property type="match status" value="1"/>
</dbReference>
<name>X0VUU4_9ZZZZ</name>
<dbReference type="GO" id="GO:0008175">
    <property type="term" value="F:tRNA methyltransferase activity"/>
    <property type="evidence" value="ECO:0007669"/>
    <property type="project" value="TreeGrafter"/>
</dbReference>
<dbReference type="AlphaFoldDB" id="X0VUU4"/>
<proteinExistence type="predicted"/>
<evidence type="ECO:0000256" key="2">
    <source>
        <dbReference type="ARBA" id="ARBA00022603"/>
    </source>
</evidence>
<dbReference type="SUPFAM" id="SSF53335">
    <property type="entry name" value="S-adenosyl-L-methionine-dependent methyltransferases"/>
    <property type="match status" value="1"/>
</dbReference>
<dbReference type="Gene3D" id="3.30.300.110">
    <property type="entry name" value="Met-10+ protein-like domains"/>
    <property type="match status" value="1"/>
</dbReference>
<keyword evidence="4" id="KW-0949">S-adenosyl-L-methionine</keyword>
<evidence type="ECO:0000256" key="4">
    <source>
        <dbReference type="ARBA" id="ARBA00022691"/>
    </source>
</evidence>
<dbReference type="Gene3D" id="3.40.50.150">
    <property type="entry name" value="Vaccinia Virus protein VP39"/>
    <property type="match status" value="1"/>
</dbReference>
<dbReference type="InterPro" id="IPR029063">
    <property type="entry name" value="SAM-dependent_MTases_sf"/>
</dbReference>
<accession>X0VUU4</accession>
<dbReference type="PROSITE" id="PS51684">
    <property type="entry name" value="SAM_MT_TRM5_TYW2"/>
    <property type="match status" value="1"/>
</dbReference>
<evidence type="ECO:0000256" key="3">
    <source>
        <dbReference type="ARBA" id="ARBA00022679"/>
    </source>
</evidence>
<organism evidence="7">
    <name type="scientific">marine sediment metagenome</name>
    <dbReference type="NCBI Taxonomy" id="412755"/>
    <lineage>
        <taxon>unclassified sequences</taxon>
        <taxon>metagenomes</taxon>
        <taxon>ecological metagenomes</taxon>
    </lineage>
</organism>
<reference evidence="7" key="1">
    <citation type="journal article" date="2014" name="Front. Microbiol.">
        <title>High frequency of phylogenetically diverse reductive dehalogenase-homologous genes in deep subseafloor sedimentary metagenomes.</title>
        <authorList>
            <person name="Kawai M."/>
            <person name="Futagami T."/>
            <person name="Toyoda A."/>
            <person name="Takaki Y."/>
            <person name="Nishi S."/>
            <person name="Hori S."/>
            <person name="Arai W."/>
            <person name="Tsubouchi T."/>
            <person name="Morono Y."/>
            <person name="Uchiyama I."/>
            <person name="Ito T."/>
            <person name="Fujiyama A."/>
            <person name="Inagaki F."/>
            <person name="Takami H."/>
        </authorList>
    </citation>
    <scope>NUCLEOTIDE SEQUENCE</scope>
    <source>
        <strain evidence="7">Expedition CK06-06</strain>
    </source>
</reference>
<feature type="domain" description="SAM-dependent methyltransferase TRM5/TYW2-type" evidence="6">
    <location>
        <begin position="25"/>
        <end position="168"/>
    </location>
</feature>
<gene>
    <name evidence="7" type="ORF">S01H1_58764</name>
</gene>
<keyword evidence="1" id="KW-0963">Cytoplasm</keyword>
<sequence length="168" mass="18964">MRRDLRGEFGSFIPQDSIGLVTRSFDIYGSKMKAVAVIEIPEELREYEGPIARAIMKVNKNVASVLEKESGRTGDYRTRELRLVAGDPDTEVLHRESGCVFRLDPRTVYFSPRESSERDRLSSTVRDGEDVLVMFSGVGPLPIRIAKRLKNVHITAVELNSHAHNYCV</sequence>
<dbReference type="InterPro" id="IPR056744">
    <property type="entry name" value="TRM5/TYW2-like_N"/>
</dbReference>
<dbReference type="GO" id="GO:0002939">
    <property type="term" value="P:tRNA N1-guanine methylation"/>
    <property type="evidence" value="ECO:0007669"/>
    <property type="project" value="TreeGrafter"/>
</dbReference>
<dbReference type="InterPro" id="IPR056743">
    <property type="entry name" value="TRM5-TYW2-like_MTfase"/>
</dbReference>
<dbReference type="InterPro" id="IPR030382">
    <property type="entry name" value="MeTrfase_TRM5/TYW2"/>
</dbReference>
<dbReference type="PANTHER" id="PTHR23245">
    <property type="entry name" value="TRNA METHYLTRANSFERASE"/>
    <property type="match status" value="1"/>
</dbReference>
<evidence type="ECO:0000256" key="1">
    <source>
        <dbReference type="ARBA" id="ARBA00022490"/>
    </source>
</evidence>
<feature type="non-terminal residue" evidence="7">
    <location>
        <position position="168"/>
    </location>
</feature>
<comment type="caution">
    <text evidence="7">The sequence shown here is derived from an EMBL/GenBank/DDBJ whole genome shotgun (WGS) entry which is preliminary data.</text>
</comment>
<keyword evidence="3" id="KW-0808">Transferase</keyword>